<reference evidence="2 3" key="1">
    <citation type="submission" date="2021-01" db="EMBL/GenBank/DDBJ databases">
        <title>Whole genome shotgun sequence of Catellatospora chokoriensis NBRC 107358.</title>
        <authorList>
            <person name="Komaki H."/>
            <person name="Tamura T."/>
        </authorList>
    </citation>
    <scope>NUCLEOTIDE SEQUENCE [LARGE SCALE GENOMIC DNA]</scope>
    <source>
        <strain evidence="2 3">NBRC 107358</strain>
    </source>
</reference>
<gene>
    <name evidence="2" type="ORF">Cch02nite_28180</name>
</gene>
<sequence>MSIRRSLAAGAAVATAFLPSLLSAVPAQAAVIPGVGSAPLVAYADRNFTGAKQSYGAGVFDAAKKELGVVGNDAITSLYVASGYRALACDNGGSEGNVNKGSLGTCRYYDAGLHEFVGGELNDKISLLAVMGKPVKGAAVTAFQDTKFTGTSLPLGSGGFGQVAGNLSTLADSVKSLKITDGYRVVTCDHDAKPGTASLDLGKCRLFRGGEHATVGSDMEKKISLVAVGAPPLIATSDANMGGLRQTFNPGVHTGLANELATVGNDKISSLRVGDGWRVVGCRNDSTGPTGQGDLGLCRMFGAGEYNLGGNALNDGISTLVVQAGPASGNLLNVYADRDFKGAAATFGPGIYTAGDLAPVGNDAVSSLRVPGVGRAVLCDNDSGQNLGTCRLFVKSDHLFVGGDLNDKTSLIALAP</sequence>
<comment type="caution">
    <text evidence="2">The sequence shown here is derived from an EMBL/GenBank/DDBJ whole genome shotgun (WGS) entry which is preliminary data.</text>
</comment>
<dbReference type="InterPro" id="IPR006311">
    <property type="entry name" value="TAT_signal"/>
</dbReference>
<dbReference type="AlphaFoldDB" id="A0A8J3K4K1"/>
<dbReference type="RefSeq" id="WP_191839248.1">
    <property type="nucleotide sequence ID" value="NZ_BAAALB010000006.1"/>
</dbReference>
<keyword evidence="3" id="KW-1185">Reference proteome</keyword>
<organism evidence="2 3">
    <name type="scientific">Catellatospora chokoriensis</name>
    <dbReference type="NCBI Taxonomy" id="310353"/>
    <lineage>
        <taxon>Bacteria</taxon>
        <taxon>Bacillati</taxon>
        <taxon>Actinomycetota</taxon>
        <taxon>Actinomycetes</taxon>
        <taxon>Micromonosporales</taxon>
        <taxon>Micromonosporaceae</taxon>
        <taxon>Catellatospora</taxon>
    </lineage>
</organism>
<accession>A0A8J3K4K1</accession>
<name>A0A8J3K4K1_9ACTN</name>
<proteinExistence type="predicted"/>
<feature type="chain" id="PRO_5035232015" evidence="1">
    <location>
        <begin position="30"/>
        <end position="416"/>
    </location>
</feature>
<evidence type="ECO:0000313" key="2">
    <source>
        <dbReference type="EMBL" id="GIF89374.1"/>
    </source>
</evidence>
<protein>
    <submittedName>
        <fullName evidence="2">Uncharacterized protein</fullName>
    </submittedName>
</protein>
<evidence type="ECO:0000313" key="3">
    <source>
        <dbReference type="Proteomes" id="UP000619293"/>
    </source>
</evidence>
<dbReference type="EMBL" id="BONG01000015">
    <property type="protein sequence ID" value="GIF89374.1"/>
    <property type="molecule type" value="Genomic_DNA"/>
</dbReference>
<dbReference type="Gene3D" id="2.60.20.10">
    <property type="entry name" value="Crystallins"/>
    <property type="match status" value="4"/>
</dbReference>
<keyword evidence="1" id="KW-0732">Signal</keyword>
<evidence type="ECO:0000256" key="1">
    <source>
        <dbReference type="SAM" id="SignalP"/>
    </source>
</evidence>
<dbReference type="PROSITE" id="PS51318">
    <property type="entry name" value="TAT"/>
    <property type="match status" value="1"/>
</dbReference>
<dbReference type="Proteomes" id="UP000619293">
    <property type="component" value="Unassembled WGS sequence"/>
</dbReference>
<feature type="signal peptide" evidence="1">
    <location>
        <begin position="1"/>
        <end position="29"/>
    </location>
</feature>